<evidence type="ECO:0000259" key="11">
    <source>
        <dbReference type="Pfam" id="PF00593"/>
    </source>
</evidence>
<keyword evidence="5 9" id="KW-0798">TonB box</keyword>
<dbReference type="Proteomes" id="UP001461163">
    <property type="component" value="Unassembled WGS sequence"/>
</dbReference>
<feature type="domain" description="TonB-dependent receptor plug" evidence="12">
    <location>
        <begin position="52"/>
        <end position="148"/>
    </location>
</feature>
<keyword evidence="6 8" id="KW-0472">Membrane</keyword>
<evidence type="ECO:0000256" key="5">
    <source>
        <dbReference type="ARBA" id="ARBA00023077"/>
    </source>
</evidence>
<name>A0ABU9SPN6_9ALTE</name>
<feature type="domain" description="TonB-dependent receptor-like beta-barrel" evidence="11">
    <location>
        <begin position="413"/>
        <end position="928"/>
    </location>
</feature>
<dbReference type="Gene3D" id="2.40.170.20">
    <property type="entry name" value="TonB-dependent receptor, beta-barrel domain"/>
    <property type="match status" value="1"/>
</dbReference>
<feature type="chain" id="PRO_5046238388" evidence="10">
    <location>
        <begin position="28"/>
        <end position="961"/>
    </location>
</feature>
<accession>A0ABU9SPN6</accession>
<dbReference type="InterPro" id="IPR039426">
    <property type="entry name" value="TonB-dep_rcpt-like"/>
</dbReference>
<organism evidence="13 14">
    <name type="scientific">Paraglaciecola mesophila</name>
    <dbReference type="NCBI Taxonomy" id="197222"/>
    <lineage>
        <taxon>Bacteria</taxon>
        <taxon>Pseudomonadati</taxon>
        <taxon>Pseudomonadota</taxon>
        <taxon>Gammaproteobacteria</taxon>
        <taxon>Alteromonadales</taxon>
        <taxon>Alteromonadaceae</taxon>
        <taxon>Paraglaciecola</taxon>
    </lineage>
</organism>
<keyword evidence="14" id="KW-1185">Reference proteome</keyword>
<protein>
    <submittedName>
        <fullName evidence="13">TonB-dependent receptor</fullName>
    </submittedName>
</protein>
<keyword evidence="4 8" id="KW-0812">Transmembrane</keyword>
<dbReference type="InterPro" id="IPR012910">
    <property type="entry name" value="Plug_dom"/>
</dbReference>
<dbReference type="InterPro" id="IPR037066">
    <property type="entry name" value="Plug_dom_sf"/>
</dbReference>
<dbReference type="EMBL" id="JBBMQS010000001">
    <property type="protein sequence ID" value="MEM5495844.1"/>
    <property type="molecule type" value="Genomic_DNA"/>
</dbReference>
<comment type="similarity">
    <text evidence="8 9">Belongs to the TonB-dependent receptor family.</text>
</comment>
<evidence type="ECO:0000256" key="8">
    <source>
        <dbReference type="PROSITE-ProRule" id="PRU01360"/>
    </source>
</evidence>
<keyword evidence="3 8" id="KW-1134">Transmembrane beta strand</keyword>
<dbReference type="PANTHER" id="PTHR40980:SF3">
    <property type="entry name" value="TONB-DEPENDENT RECEPTOR-LIKE BETA-BARREL DOMAIN-CONTAINING PROTEIN"/>
    <property type="match status" value="1"/>
</dbReference>
<dbReference type="Pfam" id="PF00593">
    <property type="entry name" value="TonB_dep_Rec_b-barrel"/>
    <property type="match status" value="1"/>
</dbReference>
<evidence type="ECO:0000256" key="4">
    <source>
        <dbReference type="ARBA" id="ARBA00022692"/>
    </source>
</evidence>
<keyword evidence="7 8" id="KW-0998">Cell outer membrane</keyword>
<comment type="caution">
    <text evidence="13">The sequence shown here is derived from an EMBL/GenBank/DDBJ whole genome shotgun (WGS) entry which is preliminary data.</text>
</comment>
<dbReference type="RefSeq" id="WP_033187578.1">
    <property type="nucleotide sequence ID" value="NZ_JBBMQS010000001.1"/>
</dbReference>
<evidence type="ECO:0000313" key="14">
    <source>
        <dbReference type="Proteomes" id="UP001461163"/>
    </source>
</evidence>
<keyword evidence="10" id="KW-0732">Signal</keyword>
<dbReference type="NCBIfam" id="TIGR01782">
    <property type="entry name" value="TonB-Xanth-Caul"/>
    <property type="match status" value="1"/>
</dbReference>
<gene>
    <name evidence="13" type="ORF">WNY77_00400</name>
</gene>
<comment type="subcellular location">
    <subcellularLocation>
        <location evidence="1 8">Cell outer membrane</location>
        <topology evidence="1 8">Multi-pass membrane protein</topology>
    </subcellularLocation>
</comment>
<evidence type="ECO:0000259" key="12">
    <source>
        <dbReference type="Pfam" id="PF07715"/>
    </source>
</evidence>
<evidence type="ECO:0000256" key="1">
    <source>
        <dbReference type="ARBA" id="ARBA00004571"/>
    </source>
</evidence>
<evidence type="ECO:0000256" key="2">
    <source>
        <dbReference type="ARBA" id="ARBA00022448"/>
    </source>
</evidence>
<sequence length="961" mass="107087">MTIVKHFRLLPLGIAISTALLGANSYAQQTDETEVIQVRGIRSSLSEAMDLKKSAPSIQDSIVAEDIGKFPDQNVAESLQRISGVMISRQNGEGSKISVRGMGPQFNAVKINNRTIATTDRGREFDFQSLPSELISGADVIKASRANIAEGSLGAYVNIATARPLDSTGFNAATSANISYNDLADEYGNRVSAIVSNTFADDEFGILFGFSRQKTTNRVDAAGTTHWGSFQADNEAWITGPTADVNGQDVTQGTIWYPGRGTFTLDIEERERTSANVTFQWQPDEDTTHTFDALYTDLSRQAGSNGIQIPLQGSGWTDVVVSENYTLLEGKRTQKPIDVLMQERGQDSDTLALGLNSQFYRGNWKLASDFSYSKSSATPKGNTLVAHAVNPNYDDSLDIFDPNYVNGQIKGLTAQDYLNVDNYGDIMSIDTSVEYNNPAAIRTHWNDIQHKELEDEIFEAKFDASYTLDSGPIRSVDMGVAYSDREKSQQVFKINHGCYNTDLWVEPEINTPEEQYLFDNTLLPYNTCGQHIDLDDGLFRTNNVSFLADESGNFPRNFVLLNDFNAYKKAIADIRQEPNWTQEYLAPAESVANTEETYALYSQLNLEADVQDIMISGNVGLRYVKTKTSSEGHRRFRDSIRDIYEQNEGVIVEITYTDPEALTVEKDYSHLLPSANVNVDFGNGIFVKGAAAKVITRPALEDTGVNSTYPLRIRADQYNTKSGNPYLDPYEATQYDLSLEYYADNGDAYSAGLFYKDIGTFISQKTVQKDTGYVAVNQNWGTFYEYSEEQTNRSGGKVSGIEVAALHYFDYLPGWLSGFGIQANYTYTDSKDDEAAKDEIARENVLSAGNGLEGFSENAYNIIGFYEKEGFQARLAYNWRDNYLKYRSGPVIGSNGLPQHVQDYGQFDFSTSYDINETFTISAEAINLTNEKIVEYADVRERVTQIQYSGRRFQLGVKATF</sequence>
<dbReference type="InterPro" id="IPR036942">
    <property type="entry name" value="Beta-barrel_TonB_sf"/>
</dbReference>
<evidence type="ECO:0000256" key="9">
    <source>
        <dbReference type="RuleBase" id="RU003357"/>
    </source>
</evidence>
<dbReference type="CDD" id="cd01347">
    <property type="entry name" value="ligand_gated_channel"/>
    <property type="match status" value="1"/>
</dbReference>
<evidence type="ECO:0000256" key="6">
    <source>
        <dbReference type="ARBA" id="ARBA00023136"/>
    </source>
</evidence>
<dbReference type="Pfam" id="PF07715">
    <property type="entry name" value="Plug"/>
    <property type="match status" value="1"/>
</dbReference>
<dbReference type="SUPFAM" id="SSF56935">
    <property type="entry name" value="Porins"/>
    <property type="match status" value="1"/>
</dbReference>
<dbReference type="Gene3D" id="2.170.130.10">
    <property type="entry name" value="TonB-dependent receptor, plug domain"/>
    <property type="match status" value="1"/>
</dbReference>
<evidence type="ECO:0000256" key="10">
    <source>
        <dbReference type="SAM" id="SignalP"/>
    </source>
</evidence>
<dbReference type="PROSITE" id="PS52016">
    <property type="entry name" value="TONB_DEPENDENT_REC_3"/>
    <property type="match status" value="1"/>
</dbReference>
<keyword evidence="13" id="KW-0675">Receptor</keyword>
<dbReference type="InterPro" id="IPR000531">
    <property type="entry name" value="Beta-barrel_TonB"/>
</dbReference>
<keyword evidence="2 8" id="KW-0813">Transport</keyword>
<evidence type="ECO:0000256" key="7">
    <source>
        <dbReference type="ARBA" id="ARBA00023237"/>
    </source>
</evidence>
<reference evidence="13 14" key="1">
    <citation type="submission" date="2024-03" db="EMBL/GenBank/DDBJ databases">
        <title>Community enrichment and isolation of bacterial strains for fucoidan degradation.</title>
        <authorList>
            <person name="Sichert A."/>
        </authorList>
    </citation>
    <scope>NUCLEOTIDE SEQUENCE [LARGE SCALE GENOMIC DNA]</scope>
    <source>
        <strain evidence="13 14">AS12</strain>
    </source>
</reference>
<dbReference type="PANTHER" id="PTHR40980">
    <property type="entry name" value="PLUG DOMAIN-CONTAINING PROTEIN"/>
    <property type="match status" value="1"/>
</dbReference>
<proteinExistence type="inferred from homology"/>
<dbReference type="InterPro" id="IPR010104">
    <property type="entry name" value="TonB_rcpt_bac"/>
</dbReference>
<evidence type="ECO:0000313" key="13">
    <source>
        <dbReference type="EMBL" id="MEM5495844.1"/>
    </source>
</evidence>
<feature type="signal peptide" evidence="10">
    <location>
        <begin position="1"/>
        <end position="27"/>
    </location>
</feature>
<evidence type="ECO:0000256" key="3">
    <source>
        <dbReference type="ARBA" id="ARBA00022452"/>
    </source>
</evidence>